<reference evidence="1" key="1">
    <citation type="submission" date="2013-12" db="EMBL/GenBank/DDBJ databases">
        <title>A Varibaculum cambriense genome reconstructed from a premature infant gut community with otherwise low bacterial novelty that shifts toward anaerobic metabolism during the third week of life.</title>
        <authorList>
            <person name="Brown C.T."/>
            <person name="Sharon I."/>
            <person name="Thomas B.C."/>
            <person name="Castelle C.J."/>
            <person name="Morowitz M.J."/>
            <person name="Banfield J.F."/>
        </authorList>
    </citation>
    <scope>NUCLEOTIDE SEQUENCE</scope>
</reference>
<comment type="caution">
    <text evidence="1">The sequence shown here is derived from an EMBL/GenBank/DDBJ whole genome shotgun (WGS) entry which is preliminary data.</text>
</comment>
<dbReference type="AlphaFoldDB" id="W1WPU9"/>
<protein>
    <submittedName>
        <fullName evidence="1">Uncharacterized protein</fullName>
    </submittedName>
</protein>
<name>W1WPU9_9ZZZZ</name>
<proteinExistence type="predicted"/>
<organism evidence="1">
    <name type="scientific">human gut metagenome</name>
    <dbReference type="NCBI Taxonomy" id="408170"/>
    <lineage>
        <taxon>unclassified sequences</taxon>
        <taxon>metagenomes</taxon>
        <taxon>organismal metagenomes</taxon>
    </lineage>
</organism>
<dbReference type="EMBL" id="AZMM01018627">
    <property type="protein sequence ID" value="ETJ18469.1"/>
    <property type="molecule type" value="Genomic_DNA"/>
</dbReference>
<accession>W1WPU9</accession>
<evidence type="ECO:0000313" key="1">
    <source>
        <dbReference type="EMBL" id="ETJ18469.1"/>
    </source>
</evidence>
<gene>
    <name evidence="1" type="ORF">Q604_UNBC18627G0002</name>
</gene>
<sequence length="126" mass="15364">MLDKVVENNINSTHVLKLISAMNSVIDSLSKICINNKKQYLFYKSEIYDKMEKNIVYYDYNRDNMHKKLKVKPVSEIEMYVYREKVFDEEMKKIQILLKEIMFDNFKEDYVSYKNNFRKAIEYLED</sequence>